<dbReference type="InterPro" id="IPR007169">
    <property type="entry name" value="RemA-like"/>
</dbReference>
<proteinExistence type="predicted"/>
<evidence type="ECO:0000313" key="2">
    <source>
        <dbReference type="Proteomes" id="UP000251213"/>
    </source>
</evidence>
<dbReference type="OrthoDB" id="9811390at2"/>
<evidence type="ECO:0000313" key="1">
    <source>
        <dbReference type="EMBL" id="RAL23416.1"/>
    </source>
</evidence>
<dbReference type="Proteomes" id="UP000251213">
    <property type="component" value="Unassembled WGS sequence"/>
</dbReference>
<dbReference type="RefSeq" id="WP_113659399.1">
    <property type="nucleotide sequence ID" value="NZ_KZ845668.1"/>
</dbReference>
<reference evidence="1 2" key="2">
    <citation type="submission" date="2018-06" db="EMBL/GenBank/DDBJ databases">
        <authorList>
            <person name="Zhirakovskaya E."/>
        </authorList>
    </citation>
    <scope>NUCLEOTIDE SEQUENCE [LARGE SCALE GENOMIC DNA]</scope>
    <source>
        <strain evidence="1 2">FBKL4.011</strain>
    </source>
</reference>
<dbReference type="EMBL" id="QJKK01000006">
    <property type="protein sequence ID" value="RAL23416.1"/>
    <property type="molecule type" value="Genomic_DNA"/>
</dbReference>
<accession>A0A364K3W7</accession>
<keyword evidence="2" id="KW-1185">Reference proteome</keyword>
<sequence>MFIHLGGNRMIRISEVVAIIDVNTNKASDPSCSFIELAKKEGQVEQISADEIKSFVITKQKVYGSPISSLTLMKRAEQSQNHQKL</sequence>
<comment type="caution">
    <text evidence="1">The sequence shown here is derived from an EMBL/GenBank/DDBJ whole genome shotgun (WGS) entry which is preliminary data.</text>
</comment>
<name>A0A364K3W7_9BACL</name>
<dbReference type="Pfam" id="PF04025">
    <property type="entry name" value="RemA-like"/>
    <property type="match status" value="1"/>
</dbReference>
<dbReference type="AlphaFoldDB" id="A0A364K3W7"/>
<dbReference type="NCBIfam" id="NF046065">
    <property type="entry name" value="MtxRegRemB"/>
    <property type="match status" value="1"/>
</dbReference>
<organism evidence="1 2">
    <name type="scientific">Thermoflavimicrobium daqui</name>
    <dbReference type="NCBI Taxonomy" id="2137476"/>
    <lineage>
        <taxon>Bacteria</taxon>
        <taxon>Bacillati</taxon>
        <taxon>Bacillota</taxon>
        <taxon>Bacilli</taxon>
        <taxon>Bacillales</taxon>
        <taxon>Thermoactinomycetaceae</taxon>
        <taxon>Thermoflavimicrobium</taxon>
    </lineage>
</organism>
<gene>
    <name evidence="1" type="ORF">DL897_12070</name>
</gene>
<reference evidence="1 2" key="1">
    <citation type="submission" date="2018-06" db="EMBL/GenBank/DDBJ databases">
        <title>Thermoflavimicrobium daqus sp. nov., a thermophilic microbe isolated from Moutai-flavour Daqu.</title>
        <authorList>
            <person name="Wang X."/>
            <person name="Zhou H."/>
        </authorList>
    </citation>
    <scope>NUCLEOTIDE SEQUENCE [LARGE SCALE GENOMIC DNA]</scope>
    <source>
        <strain evidence="1 2">FBKL4.011</strain>
    </source>
</reference>
<protein>
    <submittedName>
        <fullName evidence="1">DUF370 domain-containing protein</fullName>
    </submittedName>
</protein>